<feature type="region of interest" description="Disordered" evidence="1">
    <location>
        <begin position="1"/>
        <end position="81"/>
    </location>
</feature>
<evidence type="ECO:0000313" key="3">
    <source>
        <dbReference type="Proteomes" id="UP001052655"/>
    </source>
</evidence>
<comment type="caution">
    <text evidence="2">The sequence shown here is derived from an EMBL/GenBank/DDBJ whole genome shotgun (WGS) entry which is preliminary data.</text>
</comment>
<gene>
    <name evidence="2" type="ORF">Sdagh_14590</name>
</gene>
<feature type="compositionally biased region" description="Basic and acidic residues" evidence="1">
    <location>
        <begin position="44"/>
        <end position="53"/>
    </location>
</feature>
<proteinExistence type="predicted"/>
<protein>
    <submittedName>
        <fullName evidence="2">Uncharacterized protein</fullName>
    </submittedName>
</protein>
<dbReference type="Proteomes" id="UP001052655">
    <property type="component" value="Unassembled WGS sequence"/>
</dbReference>
<accession>A0ABQ3PXI4</accession>
<evidence type="ECO:0000313" key="2">
    <source>
        <dbReference type="EMBL" id="GHI29729.1"/>
    </source>
</evidence>
<dbReference type="EMBL" id="BNDX01000006">
    <property type="protein sequence ID" value="GHI29729.1"/>
    <property type="molecule type" value="Genomic_DNA"/>
</dbReference>
<reference evidence="2" key="1">
    <citation type="submission" date="2024-05" db="EMBL/GenBank/DDBJ databases">
        <title>Whole genome shotgun sequence of Streptomyces daghestanicus NBRC 12762.</title>
        <authorList>
            <person name="Komaki H."/>
            <person name="Tamura T."/>
        </authorList>
    </citation>
    <scope>NUCLEOTIDE SEQUENCE</scope>
    <source>
        <strain evidence="2">NBRC 12762</strain>
    </source>
</reference>
<name>A0ABQ3PXI4_9ACTN</name>
<evidence type="ECO:0000256" key="1">
    <source>
        <dbReference type="SAM" id="MobiDB-lite"/>
    </source>
</evidence>
<feature type="compositionally biased region" description="Basic and acidic residues" evidence="1">
    <location>
        <begin position="69"/>
        <end position="80"/>
    </location>
</feature>
<sequence>MPGSAAGSRSSSYRPSARTHAEHEDRDEHSEQHRHGPAVLPEEGGPRGGKEPGSRCPGSKPAARGRSGAARDETGREPADVIRVAPALAGYAVATLKDLEETCSEAATG</sequence>
<feature type="compositionally biased region" description="Basic and acidic residues" evidence="1">
    <location>
        <begin position="19"/>
        <end position="34"/>
    </location>
</feature>
<keyword evidence="3" id="KW-1185">Reference proteome</keyword>
<organism evidence="2 3">
    <name type="scientific">Streptomyces daghestanicus</name>
    <dbReference type="NCBI Taxonomy" id="66885"/>
    <lineage>
        <taxon>Bacteria</taxon>
        <taxon>Bacillati</taxon>
        <taxon>Actinomycetota</taxon>
        <taxon>Actinomycetes</taxon>
        <taxon>Kitasatosporales</taxon>
        <taxon>Streptomycetaceae</taxon>
        <taxon>Streptomyces</taxon>
    </lineage>
</organism>
<feature type="compositionally biased region" description="Low complexity" evidence="1">
    <location>
        <begin position="1"/>
        <end position="18"/>
    </location>
</feature>